<evidence type="ECO:0000256" key="1">
    <source>
        <dbReference type="SAM" id="MobiDB-lite"/>
    </source>
</evidence>
<feature type="compositionally biased region" description="Polar residues" evidence="1">
    <location>
        <begin position="99"/>
        <end position="118"/>
    </location>
</feature>
<evidence type="ECO:0000313" key="3">
    <source>
        <dbReference type="Proteomes" id="UP000320660"/>
    </source>
</evidence>
<evidence type="ECO:0000313" key="2">
    <source>
        <dbReference type="EMBL" id="QAU04264.1"/>
    </source>
</evidence>
<dbReference type="Proteomes" id="UP000320660">
    <property type="component" value="Segment"/>
</dbReference>
<protein>
    <submittedName>
        <fullName evidence="2">Uncharacterized protein</fullName>
    </submittedName>
</protein>
<dbReference type="RefSeq" id="YP_009843211.1">
    <property type="nucleotide sequence ID" value="NC_048747.1"/>
</dbReference>
<proteinExistence type="predicted"/>
<reference evidence="2 3" key="1">
    <citation type="submission" date="2019-01" db="EMBL/GenBank/DDBJ databases">
        <authorList>
            <person name="Le T.S."/>
            <person name="Kurtboke I."/>
        </authorList>
    </citation>
    <scope>NUCLEOTIDE SEQUENCE [LARGE SCALE GENOMIC DNA]</scope>
</reference>
<dbReference type="KEGG" id="vg:55613477"/>
<feature type="region of interest" description="Disordered" evidence="1">
    <location>
        <begin position="90"/>
        <end position="124"/>
    </location>
</feature>
<sequence length="124" mass="14573">MLKKLYLWLREKVAGEELRELAELKKRLGEARSYMREDPRVVDTVDWISGKNKSDIRGFRDHYRFKYTAIARSLPNLKYSREELIKSQPKYYRTRDTSELTSGSPSLTINDELGSSNVVPFPRD</sequence>
<organism evidence="2 3">
    <name type="scientific">Vibrio phage 2 TSL-2019</name>
    <dbReference type="NCBI Taxonomy" id="2508172"/>
    <lineage>
        <taxon>Viruses</taxon>
        <taxon>Duplodnaviria</taxon>
        <taxon>Heunggongvirae</taxon>
        <taxon>Uroviricota</taxon>
        <taxon>Caudoviricetes</taxon>
        <taxon>Chimalliviridae</taxon>
        <taxon>Gorgonvirinae</taxon>
        <taxon>Aphroditevirus</taxon>
        <taxon>Aphroditevirus av2TSL2019</taxon>
    </lineage>
</organism>
<dbReference type="EMBL" id="MK368614">
    <property type="protein sequence ID" value="QAU04264.1"/>
    <property type="molecule type" value="Genomic_DNA"/>
</dbReference>
<name>A0A513PWE0_9CAUD</name>
<accession>A0A513PWE0</accession>
<dbReference type="GeneID" id="55613477"/>
<keyword evidence="3" id="KW-1185">Reference proteome</keyword>